<dbReference type="RefSeq" id="WP_071082423.1">
    <property type="nucleotide sequence ID" value="NZ_MBLM01000017.1"/>
</dbReference>
<dbReference type="NCBIfam" id="TIGR00348">
    <property type="entry name" value="hsdR"/>
    <property type="match status" value="1"/>
</dbReference>
<dbReference type="InterPro" id="IPR040980">
    <property type="entry name" value="SWI2_SNF2"/>
</dbReference>
<dbReference type="Gene3D" id="3.40.50.300">
    <property type="entry name" value="P-loop containing nucleotide triphosphate hydrolases"/>
    <property type="match status" value="2"/>
</dbReference>
<keyword evidence="8 11" id="KW-0378">Hydrolase</keyword>
<dbReference type="OrthoDB" id="9758243at2"/>
<evidence type="ECO:0000256" key="9">
    <source>
        <dbReference type="ARBA" id="ARBA00022840"/>
    </source>
</evidence>
<dbReference type="GO" id="GO:0005524">
    <property type="term" value="F:ATP binding"/>
    <property type="evidence" value="ECO:0007669"/>
    <property type="project" value="UniProtKB-KW"/>
</dbReference>
<dbReference type="CDD" id="cd22332">
    <property type="entry name" value="HsdR_N"/>
    <property type="match status" value="1"/>
</dbReference>
<evidence type="ECO:0000256" key="5">
    <source>
        <dbReference type="ARBA" id="ARBA00022741"/>
    </source>
</evidence>
<dbReference type="InterPro" id="IPR004473">
    <property type="entry name" value="Restrct_endonuc_typeI_HsdR"/>
</dbReference>
<dbReference type="Pfam" id="PF22679">
    <property type="entry name" value="T1R_D3-like"/>
    <property type="match status" value="1"/>
</dbReference>
<evidence type="ECO:0000313" key="13">
    <source>
        <dbReference type="EMBL" id="OHV44776.1"/>
    </source>
</evidence>
<evidence type="ECO:0000256" key="7">
    <source>
        <dbReference type="ARBA" id="ARBA00022759"/>
    </source>
</evidence>
<dbReference type="Gene3D" id="3.90.1570.50">
    <property type="match status" value="1"/>
</dbReference>
<name>A0A1S1RFA5_9ACTN</name>
<evidence type="ECO:0000256" key="4">
    <source>
        <dbReference type="ARBA" id="ARBA00022722"/>
    </source>
</evidence>
<dbReference type="EMBL" id="MBLM01000017">
    <property type="protein sequence ID" value="OHV44776.1"/>
    <property type="molecule type" value="Genomic_DNA"/>
</dbReference>
<evidence type="ECO:0000256" key="11">
    <source>
        <dbReference type="RuleBase" id="RU364115"/>
    </source>
</evidence>
<dbReference type="Pfam" id="PF18766">
    <property type="entry name" value="SWI2_SNF2"/>
    <property type="match status" value="1"/>
</dbReference>
<sequence>MGWSEASTIQAALLEWAQDAGWEHVPGGDLPRDEHEVVVESWVREALLRHNSDLVDDEESTGMVIAEVNRAMLDATNGLVAANEALTVILRGQQPFVTVAGKHVPRRFIDFDDPEANRLVVADEVTIKGGHETRRFDVVYYVNGFPLVVVETKTPVKQTVSWFNAAKDLYDVYEVEYPQFFAPNVFSVATEGLELRMAPVRAEPDPESEFWAPWGETGGDPNLSGPARVERDARTLLTPGMVLAILRDFAMYRHARDASEQDVKFLPRYPQVEAAVAIHDKVLAGSRNERGGGGLVWHHQGSGKTELMAFTASRLLRDERVGAPTVIVIADRKDLVRQTAEMFRTAGMPTLEVPKTKQSLWTVLKKRGPRVVVTTPHKFAEAGLLTARSDIIVLVDEAHRSQEGKLGDAWREAVPNATFFGMTGTAVKAGERDTFKLFGNPEDPDLVLSRYTMERSIADGFTKPVVVEGRAVKFELSKEQLDEAFEELADDEGLDDEAKEFLSGKASHIATILKNPERVASVCADIVGHYLTYVAPLGQKAQVVAYNQELVVAYATAIQAELERRAAAMTLPDGSSVAREVGVVMHVDNSKSTPSAYKKYLLSDEAEEGLKRRFKKVDDPLSFVVVTAKWMTGFNAPIEGVLYLDKPLKAANLFQTITRPNRPWKNPLTGQRKEYGRVVDYIGLAKAIGDALLGPKAKDGTEPEKPTVHDVASLVGRFMTDMTVLTSLFDGIDTFDASFTALAEAHERIPAGSEARTTFVETFTAVQRIWEFLDPNPMLAPFQGTYLWLAKLYASIQPKGLDKGLLWAKLGAKTEALIHAHMGDISVKPLASRNVTLDAAGIALIKKIAQSLQVPLPVPDPKAPGQIVEEILDSIEARLKRRLGQDTDSAAYKSLAERIEKLRQRTISSVEESLQFLEDALQVAHDVVAADRAAEEGTLAENERLYDPKIGALTQIVEQNTPAGLHKIVPDIVFRIDQIVLEVSYTGWTSSDRGDREVRKAIRSTLKNFSLPATGVLFDKTYDYVKKNY</sequence>
<protein>
    <recommendedName>
        <fullName evidence="11">Type I restriction enzyme endonuclease subunit</fullName>
        <shortName evidence="11">R protein</shortName>
        <ecNumber evidence="11">3.1.21.3</ecNumber>
    </recommendedName>
</protein>
<dbReference type="InterPro" id="IPR055180">
    <property type="entry name" value="HsdR_RecA-like_helicase_dom_2"/>
</dbReference>
<comment type="subunit">
    <text evidence="3 11">The type I restriction/modification system is composed of three polypeptides R, M and S.</text>
</comment>
<evidence type="ECO:0000256" key="2">
    <source>
        <dbReference type="ARBA" id="ARBA00008598"/>
    </source>
</evidence>
<keyword evidence="6 11" id="KW-0680">Restriction system</keyword>
<accession>A0A1S1RFA5</accession>
<dbReference type="AlphaFoldDB" id="A0A1S1RFA5"/>
<dbReference type="PANTHER" id="PTHR30195:SF15">
    <property type="entry name" value="TYPE I RESTRICTION ENZYME HINDI ENDONUCLEASE SUBUNIT"/>
    <property type="match status" value="1"/>
</dbReference>
<dbReference type="InterPro" id="IPR014001">
    <property type="entry name" value="Helicase_ATP-bd"/>
</dbReference>
<feature type="domain" description="Helicase ATP-binding" evidence="12">
    <location>
        <begin position="285"/>
        <end position="444"/>
    </location>
</feature>
<keyword evidence="10 11" id="KW-0238">DNA-binding</keyword>
<dbReference type="EC" id="3.1.21.3" evidence="11"/>
<dbReference type="GO" id="GO:0009307">
    <property type="term" value="P:DNA restriction-modification system"/>
    <property type="evidence" value="ECO:0007669"/>
    <property type="project" value="UniProtKB-KW"/>
</dbReference>
<evidence type="ECO:0000256" key="8">
    <source>
        <dbReference type="ARBA" id="ARBA00022801"/>
    </source>
</evidence>
<comment type="caution">
    <text evidence="13">The sequence shown here is derived from an EMBL/GenBank/DDBJ whole genome shotgun (WGS) entry which is preliminary data.</text>
</comment>
<keyword evidence="4" id="KW-0540">Nuclease</keyword>
<dbReference type="Proteomes" id="UP000179627">
    <property type="component" value="Unassembled WGS sequence"/>
</dbReference>
<dbReference type="REBASE" id="204223">
    <property type="entry name" value="Fsp17ORF32160P"/>
</dbReference>
<evidence type="ECO:0000313" key="14">
    <source>
        <dbReference type="Proteomes" id="UP000179627"/>
    </source>
</evidence>
<keyword evidence="5 11" id="KW-0547">Nucleotide-binding</keyword>
<comment type="catalytic activity">
    <reaction evidence="1 11">
        <text>Endonucleolytic cleavage of DNA to give random double-stranded fragments with terminal 5'-phosphates, ATP is simultaneously hydrolyzed.</text>
        <dbReference type="EC" id="3.1.21.3"/>
    </reaction>
</comment>
<dbReference type="PANTHER" id="PTHR30195">
    <property type="entry name" value="TYPE I SITE-SPECIFIC DEOXYRIBONUCLEASE PROTEIN SUBUNIT M AND R"/>
    <property type="match status" value="1"/>
</dbReference>
<evidence type="ECO:0000256" key="1">
    <source>
        <dbReference type="ARBA" id="ARBA00000851"/>
    </source>
</evidence>
<dbReference type="SUPFAM" id="SSF52540">
    <property type="entry name" value="P-loop containing nucleoside triphosphate hydrolases"/>
    <property type="match status" value="1"/>
</dbReference>
<proteinExistence type="inferred from homology"/>
<keyword evidence="9 11" id="KW-0067">ATP-binding</keyword>
<dbReference type="GO" id="GO:0009035">
    <property type="term" value="F:type I site-specific deoxyribonuclease activity"/>
    <property type="evidence" value="ECO:0007669"/>
    <property type="project" value="UniProtKB-EC"/>
</dbReference>
<reference evidence="14" key="1">
    <citation type="submission" date="2016-07" db="EMBL/GenBank/DDBJ databases">
        <title>Sequence Frankia sp. strain CcI1.17.</title>
        <authorList>
            <person name="Ghodhbane-Gtari F."/>
            <person name="Swanson E."/>
            <person name="Gueddou A."/>
            <person name="Morris K."/>
            <person name="Hezbri K."/>
            <person name="Ktari A."/>
            <person name="Nouioui I."/>
            <person name="Abebe-Akele F."/>
            <person name="Simpson S."/>
            <person name="Thomas K."/>
            <person name="Gtari M."/>
            <person name="Tisa L.S."/>
            <person name="Hurst S."/>
        </authorList>
    </citation>
    <scope>NUCLEOTIDE SEQUENCE [LARGE SCALE GENOMIC DNA]</scope>
    <source>
        <strain evidence="14">Cc1.17</strain>
    </source>
</reference>
<comment type="function">
    <text evidence="11">Subunit R is required for both nuclease and ATPase activities, but not for modification.</text>
</comment>
<evidence type="ECO:0000256" key="3">
    <source>
        <dbReference type="ARBA" id="ARBA00011296"/>
    </source>
</evidence>
<gene>
    <name evidence="13" type="ORF">CC117_32150</name>
</gene>
<dbReference type="Pfam" id="PF04313">
    <property type="entry name" value="HSDR_N"/>
    <property type="match status" value="1"/>
</dbReference>
<keyword evidence="7" id="KW-0255">Endonuclease</keyword>
<evidence type="ECO:0000256" key="6">
    <source>
        <dbReference type="ARBA" id="ARBA00022747"/>
    </source>
</evidence>
<dbReference type="InterPro" id="IPR051268">
    <property type="entry name" value="Type-I_R_enzyme_R_subunit"/>
</dbReference>
<dbReference type="InterPro" id="IPR027417">
    <property type="entry name" value="P-loop_NTPase"/>
</dbReference>
<dbReference type="InterPro" id="IPR007409">
    <property type="entry name" value="Restrct_endonuc_type1_HsdR_N"/>
</dbReference>
<organism evidence="13 14">
    <name type="scientific">Parafrankia colletiae</name>
    <dbReference type="NCBI Taxonomy" id="573497"/>
    <lineage>
        <taxon>Bacteria</taxon>
        <taxon>Bacillati</taxon>
        <taxon>Actinomycetota</taxon>
        <taxon>Actinomycetes</taxon>
        <taxon>Frankiales</taxon>
        <taxon>Frankiaceae</taxon>
        <taxon>Parafrankia</taxon>
    </lineage>
</organism>
<dbReference type="PROSITE" id="PS51192">
    <property type="entry name" value="HELICASE_ATP_BIND_1"/>
    <property type="match status" value="1"/>
</dbReference>
<dbReference type="GO" id="GO:0003677">
    <property type="term" value="F:DNA binding"/>
    <property type="evidence" value="ECO:0007669"/>
    <property type="project" value="UniProtKB-KW"/>
</dbReference>
<evidence type="ECO:0000256" key="10">
    <source>
        <dbReference type="ARBA" id="ARBA00023125"/>
    </source>
</evidence>
<dbReference type="SMART" id="SM00487">
    <property type="entry name" value="DEXDc"/>
    <property type="match status" value="1"/>
</dbReference>
<comment type="similarity">
    <text evidence="2 11">Belongs to the HsdR family.</text>
</comment>
<evidence type="ECO:0000259" key="12">
    <source>
        <dbReference type="PROSITE" id="PS51192"/>
    </source>
</evidence>
<keyword evidence="14" id="KW-1185">Reference proteome</keyword>